<protein>
    <submittedName>
        <fullName evidence="1">Type II toxin-antitoxin system PemK/MazF family toxin</fullName>
    </submittedName>
</protein>
<dbReference type="AlphaFoldDB" id="A0A3D8I3G8"/>
<evidence type="ECO:0000313" key="2">
    <source>
        <dbReference type="Proteomes" id="UP000256599"/>
    </source>
</evidence>
<evidence type="ECO:0000313" key="1">
    <source>
        <dbReference type="EMBL" id="RDU59662.1"/>
    </source>
</evidence>
<dbReference type="RefSeq" id="WP_104699948.1">
    <property type="nucleotide sequence ID" value="NZ_NXLR01000010.1"/>
</dbReference>
<dbReference type="Pfam" id="PF02452">
    <property type="entry name" value="PemK_toxin"/>
    <property type="match status" value="1"/>
</dbReference>
<dbReference type="OrthoDB" id="9793906at2"/>
<dbReference type="GO" id="GO:0016075">
    <property type="term" value="P:rRNA catabolic process"/>
    <property type="evidence" value="ECO:0007669"/>
    <property type="project" value="TreeGrafter"/>
</dbReference>
<dbReference type="SUPFAM" id="SSF50118">
    <property type="entry name" value="Cell growth inhibitor/plasmid maintenance toxic component"/>
    <property type="match status" value="1"/>
</dbReference>
<dbReference type="GO" id="GO:0004521">
    <property type="term" value="F:RNA endonuclease activity"/>
    <property type="evidence" value="ECO:0007669"/>
    <property type="project" value="TreeGrafter"/>
</dbReference>
<dbReference type="InterPro" id="IPR003477">
    <property type="entry name" value="PemK-like"/>
</dbReference>
<dbReference type="PANTHER" id="PTHR33988">
    <property type="entry name" value="ENDORIBONUCLEASE MAZF-RELATED"/>
    <property type="match status" value="1"/>
</dbReference>
<dbReference type="InterPro" id="IPR011067">
    <property type="entry name" value="Plasmid_toxin/cell-grow_inhib"/>
</dbReference>
<dbReference type="EMBL" id="NXLR01000010">
    <property type="protein sequence ID" value="RDU59662.1"/>
    <property type="molecule type" value="Genomic_DNA"/>
</dbReference>
<organism evidence="1 2">
    <name type="scientific">Helicobacter marmotae</name>
    <dbReference type="NCBI Taxonomy" id="152490"/>
    <lineage>
        <taxon>Bacteria</taxon>
        <taxon>Pseudomonadati</taxon>
        <taxon>Campylobacterota</taxon>
        <taxon>Epsilonproteobacteria</taxon>
        <taxon>Campylobacterales</taxon>
        <taxon>Helicobacteraceae</taxon>
        <taxon>Helicobacter</taxon>
    </lineage>
</organism>
<sequence length="108" mass="12403">MRSDKFERFGVYWVNLEPVIGSEIAKTRPCVIISPDELNYLSTRIVAPITSKGFDAPFRLNITLEGKKARILCDQIRTLSIKRFSKKITTLSHKDSARLLEILQEFFA</sequence>
<dbReference type="Gene3D" id="2.30.30.110">
    <property type="match status" value="1"/>
</dbReference>
<gene>
    <name evidence="1" type="ORF">CQA63_06170</name>
</gene>
<dbReference type="GO" id="GO:0003677">
    <property type="term" value="F:DNA binding"/>
    <property type="evidence" value="ECO:0007669"/>
    <property type="project" value="InterPro"/>
</dbReference>
<dbReference type="PANTHER" id="PTHR33988:SF2">
    <property type="entry name" value="ENDORIBONUCLEASE MAZF"/>
    <property type="match status" value="1"/>
</dbReference>
<proteinExistence type="predicted"/>
<comment type="caution">
    <text evidence="1">The sequence shown here is derived from an EMBL/GenBank/DDBJ whole genome shotgun (WGS) entry which is preliminary data.</text>
</comment>
<keyword evidence="2" id="KW-1185">Reference proteome</keyword>
<reference evidence="1 2" key="1">
    <citation type="submission" date="2018-04" db="EMBL/GenBank/DDBJ databases">
        <title>Novel Campyloabacter and Helicobacter Species and Strains.</title>
        <authorList>
            <person name="Mannion A.J."/>
            <person name="Shen Z."/>
            <person name="Fox J.G."/>
        </authorList>
    </citation>
    <scope>NUCLEOTIDE SEQUENCE [LARGE SCALE GENOMIC DNA]</scope>
    <source>
        <strain evidence="1 2">MIT 98-6070</strain>
    </source>
</reference>
<dbReference type="GO" id="GO:0006402">
    <property type="term" value="P:mRNA catabolic process"/>
    <property type="evidence" value="ECO:0007669"/>
    <property type="project" value="TreeGrafter"/>
</dbReference>
<accession>A0A3D8I3G8</accession>
<name>A0A3D8I3G8_9HELI</name>
<dbReference type="Proteomes" id="UP000256599">
    <property type="component" value="Unassembled WGS sequence"/>
</dbReference>